<feature type="compositionally biased region" description="Polar residues" evidence="1">
    <location>
        <begin position="764"/>
        <end position="776"/>
    </location>
</feature>
<feature type="compositionally biased region" description="Low complexity" evidence="1">
    <location>
        <begin position="1099"/>
        <end position="1113"/>
    </location>
</feature>
<evidence type="ECO:0000256" key="1">
    <source>
        <dbReference type="SAM" id="MobiDB-lite"/>
    </source>
</evidence>
<feature type="compositionally biased region" description="Low complexity" evidence="1">
    <location>
        <begin position="178"/>
        <end position="189"/>
    </location>
</feature>
<feature type="region of interest" description="Disordered" evidence="1">
    <location>
        <begin position="368"/>
        <end position="410"/>
    </location>
</feature>
<feature type="compositionally biased region" description="Polar residues" evidence="1">
    <location>
        <begin position="896"/>
        <end position="921"/>
    </location>
</feature>
<dbReference type="STRING" id="933852.A0A0C3ADL5"/>
<name>A0A0C3ADL5_SERVB</name>
<gene>
    <name evidence="2" type="ORF">M408DRAFT_11902</name>
</gene>
<feature type="region of interest" description="Disordered" evidence="1">
    <location>
        <begin position="1082"/>
        <end position="1311"/>
    </location>
</feature>
<reference evidence="3" key="2">
    <citation type="submission" date="2015-01" db="EMBL/GenBank/DDBJ databases">
        <title>Evolutionary Origins and Diversification of the Mycorrhizal Mutualists.</title>
        <authorList>
            <consortium name="DOE Joint Genome Institute"/>
            <consortium name="Mycorrhizal Genomics Consortium"/>
            <person name="Kohler A."/>
            <person name="Kuo A."/>
            <person name="Nagy L.G."/>
            <person name="Floudas D."/>
            <person name="Copeland A."/>
            <person name="Barry K.W."/>
            <person name="Cichocki N."/>
            <person name="Veneault-Fourrey C."/>
            <person name="LaButti K."/>
            <person name="Lindquist E.A."/>
            <person name="Lipzen A."/>
            <person name="Lundell T."/>
            <person name="Morin E."/>
            <person name="Murat C."/>
            <person name="Riley R."/>
            <person name="Ohm R."/>
            <person name="Sun H."/>
            <person name="Tunlid A."/>
            <person name="Henrissat B."/>
            <person name="Grigoriev I.V."/>
            <person name="Hibbett D.S."/>
            <person name="Martin F."/>
        </authorList>
    </citation>
    <scope>NUCLEOTIDE SEQUENCE [LARGE SCALE GENOMIC DNA]</scope>
    <source>
        <strain evidence="3">MAFF 305830</strain>
    </source>
</reference>
<keyword evidence="3" id="KW-1185">Reference proteome</keyword>
<feature type="region of interest" description="Disordered" evidence="1">
    <location>
        <begin position="1"/>
        <end position="63"/>
    </location>
</feature>
<dbReference type="Proteomes" id="UP000054097">
    <property type="component" value="Unassembled WGS sequence"/>
</dbReference>
<evidence type="ECO:0000313" key="3">
    <source>
        <dbReference type="Proteomes" id="UP000054097"/>
    </source>
</evidence>
<feature type="compositionally biased region" description="Polar residues" evidence="1">
    <location>
        <begin position="136"/>
        <end position="145"/>
    </location>
</feature>
<evidence type="ECO:0000313" key="2">
    <source>
        <dbReference type="EMBL" id="KIM22730.1"/>
    </source>
</evidence>
<feature type="compositionally biased region" description="Polar residues" evidence="1">
    <location>
        <begin position="1185"/>
        <end position="1198"/>
    </location>
</feature>
<reference evidence="2 3" key="1">
    <citation type="submission" date="2014-04" db="EMBL/GenBank/DDBJ databases">
        <authorList>
            <consortium name="DOE Joint Genome Institute"/>
            <person name="Kuo A."/>
            <person name="Zuccaro A."/>
            <person name="Kohler A."/>
            <person name="Nagy L.G."/>
            <person name="Floudas D."/>
            <person name="Copeland A."/>
            <person name="Barry K.W."/>
            <person name="Cichocki N."/>
            <person name="Veneault-Fourrey C."/>
            <person name="LaButti K."/>
            <person name="Lindquist E.A."/>
            <person name="Lipzen A."/>
            <person name="Lundell T."/>
            <person name="Morin E."/>
            <person name="Murat C."/>
            <person name="Sun H."/>
            <person name="Tunlid A."/>
            <person name="Henrissat B."/>
            <person name="Grigoriev I.V."/>
            <person name="Hibbett D.S."/>
            <person name="Martin F."/>
            <person name="Nordberg H.P."/>
            <person name="Cantor M.N."/>
            <person name="Hua S.X."/>
        </authorList>
    </citation>
    <scope>NUCLEOTIDE SEQUENCE [LARGE SCALE GENOMIC DNA]</scope>
    <source>
        <strain evidence="2 3">MAFF 305830</strain>
    </source>
</reference>
<feature type="region of interest" description="Disordered" evidence="1">
    <location>
        <begin position="703"/>
        <end position="793"/>
    </location>
</feature>
<feature type="compositionally biased region" description="Polar residues" evidence="1">
    <location>
        <begin position="1254"/>
        <end position="1269"/>
    </location>
</feature>
<dbReference type="HOGENOM" id="CLU_260690_0_0_1"/>
<feature type="compositionally biased region" description="Basic and acidic residues" evidence="1">
    <location>
        <begin position="147"/>
        <end position="159"/>
    </location>
</feature>
<protein>
    <submittedName>
        <fullName evidence="2">Uncharacterized protein</fullName>
    </submittedName>
</protein>
<sequence length="1311" mass="140294">MSLRRLASSLSKKQEKSNGTAASSTTSWSPSNSQSHTPLSSSVSLPETNTGTNLQRLPSPVQSIQSSFSAGSTYTQGATPLRIVAPFVYNAPAEAVESKSSLGSNETKDPETATLRLKRSLTRILGPKEEDPNHQYHYQKQSGSRKGSVDEGGSKEGGRSRKGSFFGSSSFFEEKDNTASGSTPSTSGTKKIVSWIGQKQSGMTKKVQEVLKSGGSSSLQVGMPKAKSRISTDFTEDEDDGRSSISSAPSFVQNAPEDEVSRILSEPDPMPALPMQAQAPFQIPTNVFLPRSHTNLHAFTLGSLAFPPSLHPLLYIPNMPAFPRSSNPPSKLPRLPTFRAHLAKTRILDRLEAQDLTPSENESIMPFANRDENAPADPNSSLPPPSEGESEEGRKINDSPGRSVGLEAWTRRPPALQRFRVWQPDKPSYHNDSDGDNIKYEPLSSSTAYRSDLVISGGIKALAGLVPTSPTMIERELPDPPLSPLRNLPTVPYGMAGAISSESFQSRSADSLVIDESMLMDASEALPTFTPVKLTPGPTPSGLLSPRPLPTVPGNRPAETPTPAMAVQQMYWANQEEEHSPVIPVRPLPPRPLPMPPSGSPRVTVDELESIEGPVIVTSTAFTPTASPRQSLHPGSPPGSTNGHTTAHSHNGMPSSTFTSAPHTPMDPLEVASLRRMSMGSMSVVVTGAPGFSLEEMDGLEMTTPHDFDSKRRSVASFKTSVHKRRSTASRTSHASSPSLRNHPLPTLSESSRYSESSHLSSRQTHTNSASTSTEGLSKRKHPSTSSGSDNAEQVLEDLPSPVAVVAPGMLADIRGEEPSPLEPSRMSQGVIDPFIIPELLNLNATDTKLDLKLNEPPSLAAARKQQESLSIAVDLRTPTPSRSEPRSSMAASGPGSPTSSMQSPIGSESPYNADSDTARSGASPAPVKFVRLKRSGSTADSGSNGSSSSTTGGRLGRTLKDPSKFWPHNRRVDEKAEEAGEPSSEPEKLNRDSWLAERESMQAAAGTSYQTMEQGTGVLEGEDRPESGVSVSNTVVPHRESKLSISVAAEPSSPNDVSSLPPDLVHDVARLSDTSKLDLTLYTPQKTPPSLTEDLARRSMSNFSDSDSASRSADVREIAATMSPVPTYPGNRLAGPSLHARTPSNERAARIDAHLESVSATRYRPRMAGQPRPDFLPYPGSREYISSKQGRSDSNYAYSDGASEDEGRASGDQGYDRPPISPPPGSSFSQTSVPVSRPPARWSEAAWRDRQRTLNTLPLPSASISHSATRPLPYGSVLNRTGSMGGSSTPSIFRPNPSQPGAAHGRSLRM</sequence>
<feature type="compositionally biased region" description="Polar residues" evidence="1">
    <location>
        <begin position="243"/>
        <end position="253"/>
    </location>
</feature>
<proteinExistence type="predicted"/>
<feature type="compositionally biased region" description="Low complexity" evidence="1">
    <location>
        <begin position="748"/>
        <end position="763"/>
    </location>
</feature>
<feature type="compositionally biased region" description="Polar residues" evidence="1">
    <location>
        <begin position="1006"/>
        <end position="1015"/>
    </location>
</feature>
<feature type="compositionally biased region" description="Low complexity" evidence="1">
    <location>
        <begin position="1"/>
        <end position="38"/>
    </location>
</feature>
<feature type="region of interest" description="Disordered" evidence="1">
    <location>
        <begin position="622"/>
        <end position="666"/>
    </location>
</feature>
<feature type="compositionally biased region" description="Polar residues" evidence="1">
    <location>
        <begin position="1279"/>
        <end position="1292"/>
    </location>
</feature>
<accession>A0A0C3ADL5</accession>
<feature type="compositionally biased region" description="Low complexity" evidence="1">
    <location>
        <begin position="936"/>
        <end position="953"/>
    </location>
</feature>
<feature type="region of interest" description="Disordered" evidence="1">
    <location>
        <begin position="861"/>
        <end position="1063"/>
    </location>
</feature>
<organism evidence="2 3">
    <name type="scientific">Serendipita vermifera MAFF 305830</name>
    <dbReference type="NCBI Taxonomy" id="933852"/>
    <lineage>
        <taxon>Eukaryota</taxon>
        <taxon>Fungi</taxon>
        <taxon>Dikarya</taxon>
        <taxon>Basidiomycota</taxon>
        <taxon>Agaricomycotina</taxon>
        <taxon>Agaricomycetes</taxon>
        <taxon>Sebacinales</taxon>
        <taxon>Serendipitaceae</taxon>
        <taxon>Serendipita</taxon>
    </lineage>
</organism>
<feature type="compositionally biased region" description="Low complexity" evidence="1">
    <location>
        <begin position="877"/>
        <end position="889"/>
    </location>
</feature>
<feature type="region of interest" description="Disordered" evidence="1">
    <location>
        <begin position="95"/>
        <end position="258"/>
    </location>
</feature>
<dbReference type="OrthoDB" id="3268641at2759"/>
<feature type="compositionally biased region" description="Polar residues" evidence="1">
    <location>
        <begin position="638"/>
        <end position="662"/>
    </location>
</feature>
<dbReference type="EMBL" id="KN824349">
    <property type="protein sequence ID" value="KIM22730.1"/>
    <property type="molecule type" value="Genomic_DNA"/>
</dbReference>
<feature type="compositionally biased region" description="Polar residues" evidence="1">
    <location>
        <begin position="39"/>
        <end position="63"/>
    </location>
</feature>
<feature type="compositionally biased region" description="Low complexity" evidence="1">
    <location>
        <begin position="729"/>
        <end position="741"/>
    </location>
</feature>
<feature type="compositionally biased region" description="Basic and acidic residues" evidence="1">
    <location>
        <begin position="986"/>
        <end position="1001"/>
    </location>
</feature>